<dbReference type="SMART" id="SM00490">
    <property type="entry name" value="HELICc"/>
    <property type="match status" value="1"/>
</dbReference>
<feature type="region of interest" description="Disordered" evidence="7">
    <location>
        <begin position="980"/>
        <end position="1002"/>
    </location>
</feature>
<evidence type="ECO:0000313" key="10">
    <source>
        <dbReference type="EMBL" id="ERN12113.1"/>
    </source>
</evidence>
<dbReference type="Proteomes" id="UP000017836">
    <property type="component" value="Unassembled WGS sequence"/>
</dbReference>
<evidence type="ECO:0000256" key="2">
    <source>
        <dbReference type="ARBA" id="ARBA00022741"/>
    </source>
</evidence>
<dbReference type="SMART" id="SM00487">
    <property type="entry name" value="DEXDc"/>
    <property type="match status" value="1"/>
</dbReference>
<keyword evidence="11" id="KW-1185">Reference proteome</keyword>
<dbReference type="Pfam" id="PF00271">
    <property type="entry name" value="Helicase_C"/>
    <property type="match status" value="1"/>
</dbReference>
<feature type="compositionally biased region" description="Low complexity" evidence="7">
    <location>
        <begin position="213"/>
        <end position="228"/>
    </location>
</feature>
<comment type="similarity">
    <text evidence="1">Belongs to the SNF2/RAD54 helicase family.</text>
</comment>
<dbReference type="OrthoDB" id="413460at2759"/>
<dbReference type="Pfam" id="PF00176">
    <property type="entry name" value="SNF2-rel_dom"/>
    <property type="match status" value="1"/>
</dbReference>
<dbReference type="PROSITE" id="PS51192">
    <property type="entry name" value="HELICASE_ATP_BIND_1"/>
    <property type="match status" value="1"/>
</dbReference>
<feature type="domain" description="Helicase C-terminal" evidence="9">
    <location>
        <begin position="653"/>
        <end position="812"/>
    </location>
</feature>
<dbReference type="GO" id="GO:0006281">
    <property type="term" value="P:DNA repair"/>
    <property type="evidence" value="ECO:0000318"/>
    <property type="project" value="GO_Central"/>
</dbReference>
<dbReference type="InterPro" id="IPR038718">
    <property type="entry name" value="SNF2-like_sf"/>
</dbReference>
<dbReference type="InterPro" id="IPR001650">
    <property type="entry name" value="Helicase_C-like"/>
</dbReference>
<feature type="compositionally biased region" description="Basic and acidic residues" evidence="7">
    <location>
        <begin position="136"/>
        <end position="145"/>
    </location>
</feature>
<feature type="domain" description="Helicase ATP-binding" evidence="8">
    <location>
        <begin position="293"/>
        <end position="469"/>
    </location>
</feature>
<dbReference type="InterPro" id="IPR000330">
    <property type="entry name" value="SNF2_N"/>
</dbReference>
<evidence type="ECO:0000256" key="1">
    <source>
        <dbReference type="ARBA" id="ARBA00007025"/>
    </source>
</evidence>
<dbReference type="Gramene" id="ERN12113">
    <property type="protein sequence ID" value="ERN12113"/>
    <property type="gene ID" value="AMTR_s00159p00042980"/>
</dbReference>
<dbReference type="FunFam" id="3.40.50.10810:FF:000055">
    <property type="entry name" value="Protein CHROMATIN REMODELING 24"/>
    <property type="match status" value="1"/>
</dbReference>
<dbReference type="GO" id="GO:0004386">
    <property type="term" value="F:helicase activity"/>
    <property type="evidence" value="ECO:0007669"/>
    <property type="project" value="UniProtKB-KW"/>
</dbReference>
<keyword evidence="6" id="KW-0233">DNA recombination</keyword>
<evidence type="ECO:0000256" key="6">
    <source>
        <dbReference type="ARBA" id="ARBA00023172"/>
    </source>
</evidence>
<dbReference type="CDD" id="cd18793">
    <property type="entry name" value="SF2_C_SNF"/>
    <property type="match status" value="1"/>
</dbReference>
<dbReference type="Gene3D" id="3.40.50.300">
    <property type="entry name" value="P-loop containing nucleotide triphosphate hydrolases"/>
    <property type="match status" value="1"/>
</dbReference>
<dbReference type="OMA" id="GRCKEST"/>
<dbReference type="PANTHER" id="PTHR45629">
    <property type="entry name" value="SNF2/RAD54 FAMILY MEMBER"/>
    <property type="match status" value="1"/>
</dbReference>
<evidence type="ECO:0000256" key="7">
    <source>
        <dbReference type="SAM" id="MobiDB-lite"/>
    </source>
</evidence>
<sequence length="1019" mass="114219">MERRTPRSLNQRNAQLLEDLANKTSGIPPTSEKANALHCGEMVNKVKLKGRRRLCKLSSRDENSDSYGENTVSEDATSSAIDEPSDIRSILNDLSSKLDSLSIEKSSMYLKKQYKSDSLGLINIYDSPESGSLQSENDRSVKDAAVEPSSTNHTDRKLPATKTGKRVDLDGGFSFSLVSDDDQPTQGRGHNDEDDDGDSFRSTTSSPLLDQVGSSSSGDASKSSASESILVNLSDDDEDEEYYRCRSAESQFEDPVEDAEPVMFSNGSETCKLSGNIAKMLYPHQRDGLKWLWSLHCKKTGGILGDDMGLGKTMQVAAFLSGLFASSLIKRVLIVSPKTLLQHWIRELSTVGLSGRIREYFGSSTSSRQYELKYILQVGGILLTTYDIVRNNSKSLKGDYYQIDNHDEEDGSTWDYVILDEGHIIKNPSTQRAKSLLEIPCAHRIIISGTPIQNNLKELWALFNFCCPEILGDKKEFKERYEYAILRGNEKNASDREKQIGSTVARDLRERIKPYFLRRLKSEVFVDNGNTNTSKLSKKHELIIWLRLSQNQRQLYEAFLESEMVTSSFDDKKKKKSSFGASALSALTVLKKICDHPSLLTKRATDDILEGMEKLLNKDDLYRVDEMASHLAKMMSSQSGDKLQSNVSCKISFLIALLENMIAEDHSVLIFSQTRKMLDIVQEAIGSKGYSFLRIDGTTKPSERERLVQEFQEGLGAPIFLLTSQVGGLGLTLTRADRVIVVDPAWNPSMDNQSVDRAYRIGQFKDVLVYRLMTCGTIEEKIYKMQVFKGGLSKIATEHKEQTRYFSQRDLRELFSLPPQGFDVSLTQLQLEEEHGSDHVMEASLSDHIEFLESLGIAAVSHHSLLFSKAATSLALRQEADILPCRGTMYMGHSSARSFSDSVPAGKEDALNPKHWKYPDTNSPIVASKAVHAERLKEAIKRLYQTLDNEAIISKLPDKGENLHRKIKVLESELDTIEKSDMNHDHKKGKANPSNTPDVVNIDDISDVLQKLSVERKRE</sequence>
<dbReference type="STRING" id="13333.W1PVJ7"/>
<dbReference type="HOGENOM" id="CLU_000315_17_0_1"/>
<dbReference type="PROSITE" id="PS51194">
    <property type="entry name" value="HELICASE_CTER"/>
    <property type="match status" value="1"/>
</dbReference>
<accession>W1PVJ7</accession>
<dbReference type="AlphaFoldDB" id="W1PVJ7"/>
<evidence type="ECO:0000256" key="3">
    <source>
        <dbReference type="ARBA" id="ARBA00022801"/>
    </source>
</evidence>
<evidence type="ECO:0000259" key="9">
    <source>
        <dbReference type="PROSITE" id="PS51194"/>
    </source>
</evidence>
<dbReference type="GO" id="GO:0006310">
    <property type="term" value="P:DNA recombination"/>
    <property type="evidence" value="ECO:0007669"/>
    <property type="project" value="UniProtKB-KW"/>
</dbReference>
<feature type="region of interest" description="Disordered" evidence="7">
    <location>
        <begin position="59"/>
        <end position="82"/>
    </location>
</feature>
<dbReference type="SUPFAM" id="SSF52540">
    <property type="entry name" value="P-loop containing nucleoside triphosphate hydrolases"/>
    <property type="match status" value="2"/>
</dbReference>
<dbReference type="eggNOG" id="KOG0387">
    <property type="taxonomic scope" value="Eukaryota"/>
</dbReference>
<feature type="compositionally biased region" description="Polar residues" evidence="7">
    <location>
        <begin position="65"/>
        <end position="80"/>
    </location>
</feature>
<evidence type="ECO:0008006" key="12">
    <source>
        <dbReference type="Google" id="ProtNLM"/>
    </source>
</evidence>
<dbReference type="InterPro" id="IPR049730">
    <property type="entry name" value="SNF2/RAD54-like_C"/>
</dbReference>
<reference evidence="11" key="1">
    <citation type="journal article" date="2013" name="Science">
        <title>The Amborella genome and the evolution of flowering plants.</title>
        <authorList>
            <consortium name="Amborella Genome Project"/>
        </authorList>
    </citation>
    <scope>NUCLEOTIDE SEQUENCE [LARGE SCALE GENOMIC DNA]</scope>
</reference>
<dbReference type="InterPro" id="IPR014001">
    <property type="entry name" value="Helicase_ATP-bd"/>
</dbReference>
<evidence type="ECO:0000313" key="11">
    <source>
        <dbReference type="Proteomes" id="UP000017836"/>
    </source>
</evidence>
<name>W1PVJ7_AMBTC</name>
<keyword evidence="5" id="KW-0067">ATP-binding</keyword>
<keyword evidence="2" id="KW-0547">Nucleotide-binding</keyword>
<dbReference type="Gene3D" id="3.40.50.10810">
    <property type="entry name" value="Tandem AAA-ATPase domain"/>
    <property type="match status" value="1"/>
</dbReference>
<dbReference type="GO" id="GO:0016787">
    <property type="term" value="F:hydrolase activity"/>
    <property type="evidence" value="ECO:0007669"/>
    <property type="project" value="UniProtKB-KW"/>
</dbReference>
<feature type="region of interest" description="Disordered" evidence="7">
    <location>
        <begin position="129"/>
        <end position="237"/>
    </location>
</feature>
<dbReference type="PANTHER" id="PTHR45629:SF7">
    <property type="entry name" value="DNA EXCISION REPAIR PROTEIN ERCC-6-RELATED"/>
    <property type="match status" value="1"/>
</dbReference>
<dbReference type="GO" id="GO:0015616">
    <property type="term" value="F:DNA translocase activity"/>
    <property type="evidence" value="ECO:0000318"/>
    <property type="project" value="GO_Central"/>
</dbReference>
<evidence type="ECO:0000256" key="5">
    <source>
        <dbReference type="ARBA" id="ARBA00022840"/>
    </source>
</evidence>
<keyword evidence="4" id="KW-0347">Helicase</keyword>
<protein>
    <recommendedName>
        <fullName evidence="12">Protein CHROMATIN REMODELING 24</fullName>
    </recommendedName>
</protein>
<dbReference type="GO" id="GO:0005524">
    <property type="term" value="F:ATP binding"/>
    <property type="evidence" value="ECO:0007669"/>
    <property type="project" value="UniProtKB-KW"/>
</dbReference>
<proteinExistence type="inferred from homology"/>
<dbReference type="EMBL" id="KI392634">
    <property type="protein sequence ID" value="ERN12113.1"/>
    <property type="molecule type" value="Genomic_DNA"/>
</dbReference>
<dbReference type="InterPro" id="IPR027417">
    <property type="entry name" value="P-loop_NTPase"/>
</dbReference>
<evidence type="ECO:0000259" key="8">
    <source>
        <dbReference type="PROSITE" id="PS51192"/>
    </source>
</evidence>
<evidence type="ECO:0000256" key="4">
    <source>
        <dbReference type="ARBA" id="ARBA00022806"/>
    </source>
</evidence>
<organism evidence="10 11">
    <name type="scientific">Amborella trichopoda</name>
    <dbReference type="NCBI Taxonomy" id="13333"/>
    <lineage>
        <taxon>Eukaryota</taxon>
        <taxon>Viridiplantae</taxon>
        <taxon>Streptophyta</taxon>
        <taxon>Embryophyta</taxon>
        <taxon>Tracheophyta</taxon>
        <taxon>Spermatophyta</taxon>
        <taxon>Magnoliopsida</taxon>
        <taxon>Amborellales</taxon>
        <taxon>Amborellaceae</taxon>
        <taxon>Amborella</taxon>
    </lineage>
</organism>
<keyword evidence="3" id="KW-0378">Hydrolase</keyword>
<gene>
    <name evidence="10" type="ORF">AMTR_s00159p00042980</name>
</gene>
<dbReference type="InterPro" id="IPR050496">
    <property type="entry name" value="SNF2_RAD54_helicase_repair"/>
</dbReference>